<feature type="non-terminal residue" evidence="2">
    <location>
        <position position="1"/>
    </location>
</feature>
<accession>A0A1B6FZ26</accession>
<organism evidence="2">
    <name type="scientific">Cuerna arida</name>
    <dbReference type="NCBI Taxonomy" id="1464854"/>
    <lineage>
        <taxon>Eukaryota</taxon>
        <taxon>Metazoa</taxon>
        <taxon>Ecdysozoa</taxon>
        <taxon>Arthropoda</taxon>
        <taxon>Hexapoda</taxon>
        <taxon>Insecta</taxon>
        <taxon>Pterygota</taxon>
        <taxon>Neoptera</taxon>
        <taxon>Paraneoptera</taxon>
        <taxon>Hemiptera</taxon>
        <taxon>Auchenorrhyncha</taxon>
        <taxon>Membracoidea</taxon>
        <taxon>Cicadellidae</taxon>
        <taxon>Cicadellinae</taxon>
        <taxon>Proconiini</taxon>
        <taxon>Cuerna</taxon>
    </lineage>
</organism>
<feature type="compositionally biased region" description="Polar residues" evidence="1">
    <location>
        <begin position="53"/>
        <end position="66"/>
    </location>
</feature>
<feature type="region of interest" description="Disordered" evidence="1">
    <location>
        <begin position="53"/>
        <end position="81"/>
    </location>
</feature>
<name>A0A1B6FZ26_9HEMI</name>
<sequence length="103" mass="10903">GQVAAAVPQPQQQSNFGSQYSNSYSGYSAALHEGANVSAGSNVAAAVPQNMTSPRALKTQQQQAKQPSRIVPTSKMSSNSGEMDYLNVQFSGLDLMSNSNYNE</sequence>
<protein>
    <submittedName>
        <fullName evidence="2">Uncharacterized protein</fullName>
    </submittedName>
</protein>
<reference evidence="2" key="1">
    <citation type="submission" date="2015-11" db="EMBL/GenBank/DDBJ databases">
        <title>De novo transcriptome assembly of four potential Pierce s Disease insect vectors from Arizona vineyards.</title>
        <authorList>
            <person name="Tassone E.E."/>
        </authorList>
    </citation>
    <scope>NUCLEOTIDE SEQUENCE</scope>
</reference>
<evidence type="ECO:0000313" key="2">
    <source>
        <dbReference type="EMBL" id="JAS55391.1"/>
    </source>
</evidence>
<proteinExistence type="predicted"/>
<dbReference type="AlphaFoldDB" id="A0A1B6FZ26"/>
<dbReference type="EMBL" id="GECZ01014378">
    <property type="protein sequence ID" value="JAS55391.1"/>
    <property type="molecule type" value="Transcribed_RNA"/>
</dbReference>
<evidence type="ECO:0000256" key="1">
    <source>
        <dbReference type="SAM" id="MobiDB-lite"/>
    </source>
</evidence>
<feature type="non-terminal residue" evidence="2">
    <location>
        <position position="103"/>
    </location>
</feature>
<gene>
    <name evidence="2" type="ORF">g.49317</name>
</gene>